<comment type="similarity">
    <text evidence="2">Belongs to the Nudix hydrolase family.</text>
</comment>
<dbReference type="AlphaFoldDB" id="A0A1F5YZM8"/>
<keyword evidence="9" id="KW-0234">DNA repair</keyword>
<name>A0A1F5YZM8_9BACT</name>
<dbReference type="CDD" id="cd02883">
    <property type="entry name" value="NUDIX_Hydrolase"/>
    <property type="match status" value="1"/>
</dbReference>
<keyword evidence="6" id="KW-0227">DNA damage</keyword>
<protein>
    <recommendedName>
        <fullName evidence="11">8-oxo-dGTP diphosphatase</fullName>
        <ecNumber evidence="11">3.6.1.55</ecNumber>
    </recommendedName>
</protein>
<dbReference type="GO" id="GO:0044715">
    <property type="term" value="F:8-oxo-dGDP phosphatase activity"/>
    <property type="evidence" value="ECO:0007669"/>
    <property type="project" value="TreeGrafter"/>
</dbReference>
<organism evidence="13 14">
    <name type="scientific">Candidatus Gottesmanbacteria bacterium RIFCSPHIGHO2_01_FULL_42_12</name>
    <dbReference type="NCBI Taxonomy" id="1798377"/>
    <lineage>
        <taxon>Bacteria</taxon>
        <taxon>Candidatus Gottesmaniibacteriota</taxon>
    </lineage>
</organism>
<dbReference type="Gene3D" id="3.90.79.10">
    <property type="entry name" value="Nucleoside Triphosphate Pyrophosphohydrolase"/>
    <property type="match status" value="1"/>
</dbReference>
<dbReference type="PROSITE" id="PS51462">
    <property type="entry name" value="NUDIX"/>
    <property type="match status" value="1"/>
</dbReference>
<proteinExistence type="inferred from homology"/>
<evidence type="ECO:0000256" key="3">
    <source>
        <dbReference type="ARBA" id="ARBA00022457"/>
    </source>
</evidence>
<dbReference type="GO" id="GO:0006260">
    <property type="term" value="P:DNA replication"/>
    <property type="evidence" value="ECO:0007669"/>
    <property type="project" value="UniProtKB-KW"/>
</dbReference>
<keyword evidence="5" id="KW-0479">Metal-binding</keyword>
<evidence type="ECO:0000256" key="7">
    <source>
        <dbReference type="ARBA" id="ARBA00022801"/>
    </source>
</evidence>
<evidence type="ECO:0000256" key="1">
    <source>
        <dbReference type="ARBA" id="ARBA00001946"/>
    </source>
</evidence>
<evidence type="ECO:0000256" key="5">
    <source>
        <dbReference type="ARBA" id="ARBA00022723"/>
    </source>
</evidence>
<dbReference type="EMBL" id="MFJG01000031">
    <property type="protein sequence ID" value="OGG05659.1"/>
    <property type="molecule type" value="Genomic_DNA"/>
</dbReference>
<dbReference type="Pfam" id="PF00293">
    <property type="entry name" value="NUDIX"/>
    <property type="match status" value="1"/>
</dbReference>
<evidence type="ECO:0000256" key="8">
    <source>
        <dbReference type="ARBA" id="ARBA00022842"/>
    </source>
</evidence>
<accession>A0A1F5YZM8</accession>
<keyword evidence="4" id="KW-0235">DNA replication</keyword>
<dbReference type="EC" id="3.6.1.55" evidence="11"/>
<dbReference type="PROSITE" id="PS00893">
    <property type="entry name" value="NUDIX_BOX"/>
    <property type="match status" value="1"/>
</dbReference>
<comment type="caution">
    <text evidence="13">The sequence shown here is derived from an EMBL/GenBank/DDBJ whole genome shotgun (WGS) entry which is preliminary data.</text>
</comment>
<evidence type="ECO:0000313" key="13">
    <source>
        <dbReference type="EMBL" id="OGG05659.1"/>
    </source>
</evidence>
<evidence type="ECO:0000259" key="12">
    <source>
        <dbReference type="PROSITE" id="PS51462"/>
    </source>
</evidence>
<reference evidence="13 14" key="1">
    <citation type="journal article" date="2016" name="Nat. Commun.">
        <title>Thousands of microbial genomes shed light on interconnected biogeochemical processes in an aquifer system.</title>
        <authorList>
            <person name="Anantharaman K."/>
            <person name="Brown C.T."/>
            <person name="Hug L.A."/>
            <person name="Sharon I."/>
            <person name="Castelle C.J."/>
            <person name="Probst A.J."/>
            <person name="Thomas B.C."/>
            <person name="Singh A."/>
            <person name="Wilkins M.J."/>
            <person name="Karaoz U."/>
            <person name="Brodie E.L."/>
            <person name="Williams K.H."/>
            <person name="Hubbard S.S."/>
            <person name="Banfield J.F."/>
        </authorList>
    </citation>
    <scope>NUCLEOTIDE SEQUENCE [LARGE SCALE GENOMIC DNA]</scope>
</reference>
<dbReference type="GO" id="GO:0008413">
    <property type="term" value="F:8-oxo-7,8-dihydroguanosine triphosphate pyrophosphatase activity"/>
    <property type="evidence" value="ECO:0007669"/>
    <property type="project" value="TreeGrafter"/>
</dbReference>
<dbReference type="InterPro" id="IPR020084">
    <property type="entry name" value="NUDIX_hydrolase_CS"/>
</dbReference>
<evidence type="ECO:0000313" key="14">
    <source>
        <dbReference type="Proteomes" id="UP000178681"/>
    </source>
</evidence>
<dbReference type="Proteomes" id="UP000178681">
    <property type="component" value="Unassembled WGS sequence"/>
</dbReference>
<evidence type="ECO:0000256" key="9">
    <source>
        <dbReference type="ARBA" id="ARBA00023204"/>
    </source>
</evidence>
<sequence length="133" mass="15404">MKKLKVALVLFRDENGNVLLNHRYDHQQEVEDVWEIVGGGIEENELPINTIKREIKEELGYEIDDEKDCLKFIDDFEEAYLFTAKFPGFENFSGSDEVKISDLKLFSVKDAMSLNLLPVARKILEMENESFGK</sequence>
<keyword evidence="8" id="KW-0460">Magnesium</keyword>
<dbReference type="SUPFAM" id="SSF55811">
    <property type="entry name" value="Nudix"/>
    <property type="match status" value="1"/>
</dbReference>
<evidence type="ECO:0000256" key="10">
    <source>
        <dbReference type="ARBA" id="ARBA00035861"/>
    </source>
</evidence>
<dbReference type="InterPro" id="IPR047127">
    <property type="entry name" value="MutT-like"/>
</dbReference>
<dbReference type="InterPro" id="IPR000086">
    <property type="entry name" value="NUDIX_hydrolase_dom"/>
</dbReference>
<evidence type="ECO:0000256" key="11">
    <source>
        <dbReference type="ARBA" id="ARBA00038905"/>
    </source>
</evidence>
<dbReference type="GO" id="GO:0006281">
    <property type="term" value="P:DNA repair"/>
    <property type="evidence" value="ECO:0007669"/>
    <property type="project" value="UniProtKB-KW"/>
</dbReference>
<dbReference type="GO" id="GO:0044716">
    <property type="term" value="F:8-oxo-GDP phosphatase activity"/>
    <property type="evidence" value="ECO:0007669"/>
    <property type="project" value="TreeGrafter"/>
</dbReference>
<evidence type="ECO:0000256" key="2">
    <source>
        <dbReference type="ARBA" id="ARBA00005582"/>
    </source>
</evidence>
<dbReference type="GO" id="GO:0035539">
    <property type="term" value="F:8-oxo-7,8-dihydrodeoxyguanosine triphosphate pyrophosphatase activity"/>
    <property type="evidence" value="ECO:0007669"/>
    <property type="project" value="UniProtKB-EC"/>
</dbReference>
<gene>
    <name evidence="13" type="ORF">A2872_04555</name>
</gene>
<dbReference type="PANTHER" id="PTHR47707:SF1">
    <property type="entry name" value="NUDIX HYDROLASE FAMILY PROTEIN"/>
    <property type="match status" value="1"/>
</dbReference>
<dbReference type="PANTHER" id="PTHR47707">
    <property type="entry name" value="8-OXO-DGTP DIPHOSPHATASE"/>
    <property type="match status" value="1"/>
</dbReference>
<keyword evidence="7" id="KW-0378">Hydrolase</keyword>
<keyword evidence="3" id="KW-0515">Mutator protein</keyword>
<evidence type="ECO:0000256" key="4">
    <source>
        <dbReference type="ARBA" id="ARBA00022705"/>
    </source>
</evidence>
<comment type="catalytic activity">
    <reaction evidence="10">
        <text>8-oxo-dGTP + H2O = 8-oxo-dGMP + diphosphate + H(+)</text>
        <dbReference type="Rhea" id="RHEA:31575"/>
        <dbReference type="ChEBI" id="CHEBI:15377"/>
        <dbReference type="ChEBI" id="CHEBI:15378"/>
        <dbReference type="ChEBI" id="CHEBI:33019"/>
        <dbReference type="ChEBI" id="CHEBI:63224"/>
        <dbReference type="ChEBI" id="CHEBI:77896"/>
        <dbReference type="EC" id="3.6.1.55"/>
    </reaction>
</comment>
<dbReference type="GO" id="GO:0046872">
    <property type="term" value="F:metal ion binding"/>
    <property type="evidence" value="ECO:0007669"/>
    <property type="project" value="UniProtKB-KW"/>
</dbReference>
<feature type="domain" description="Nudix hydrolase" evidence="12">
    <location>
        <begin position="1"/>
        <end position="131"/>
    </location>
</feature>
<comment type="cofactor">
    <cofactor evidence="1">
        <name>Mg(2+)</name>
        <dbReference type="ChEBI" id="CHEBI:18420"/>
    </cofactor>
</comment>
<evidence type="ECO:0000256" key="6">
    <source>
        <dbReference type="ARBA" id="ARBA00022763"/>
    </source>
</evidence>
<dbReference type="InterPro" id="IPR015797">
    <property type="entry name" value="NUDIX_hydrolase-like_dom_sf"/>
</dbReference>
<dbReference type="STRING" id="1798377.A2872_04555"/>